<proteinExistence type="predicted"/>
<name>A0A6A6XQ37_9PLEO</name>
<organism evidence="2 3">
    <name type="scientific">Melanomma pulvis-pyrius CBS 109.77</name>
    <dbReference type="NCBI Taxonomy" id="1314802"/>
    <lineage>
        <taxon>Eukaryota</taxon>
        <taxon>Fungi</taxon>
        <taxon>Dikarya</taxon>
        <taxon>Ascomycota</taxon>
        <taxon>Pezizomycotina</taxon>
        <taxon>Dothideomycetes</taxon>
        <taxon>Pleosporomycetidae</taxon>
        <taxon>Pleosporales</taxon>
        <taxon>Melanommataceae</taxon>
        <taxon>Melanomma</taxon>
    </lineage>
</organism>
<reference evidence="2" key="1">
    <citation type="journal article" date="2020" name="Stud. Mycol.">
        <title>101 Dothideomycetes genomes: a test case for predicting lifestyles and emergence of pathogens.</title>
        <authorList>
            <person name="Haridas S."/>
            <person name="Albert R."/>
            <person name="Binder M."/>
            <person name="Bloem J."/>
            <person name="Labutti K."/>
            <person name="Salamov A."/>
            <person name="Andreopoulos B."/>
            <person name="Baker S."/>
            <person name="Barry K."/>
            <person name="Bills G."/>
            <person name="Bluhm B."/>
            <person name="Cannon C."/>
            <person name="Castanera R."/>
            <person name="Culley D."/>
            <person name="Daum C."/>
            <person name="Ezra D."/>
            <person name="Gonzalez J."/>
            <person name="Henrissat B."/>
            <person name="Kuo A."/>
            <person name="Liang C."/>
            <person name="Lipzen A."/>
            <person name="Lutzoni F."/>
            <person name="Magnuson J."/>
            <person name="Mondo S."/>
            <person name="Nolan M."/>
            <person name="Ohm R."/>
            <person name="Pangilinan J."/>
            <person name="Park H.-J."/>
            <person name="Ramirez L."/>
            <person name="Alfaro M."/>
            <person name="Sun H."/>
            <person name="Tritt A."/>
            <person name="Yoshinaga Y."/>
            <person name="Zwiers L.-H."/>
            <person name="Turgeon B."/>
            <person name="Goodwin S."/>
            <person name="Spatafora J."/>
            <person name="Crous P."/>
            <person name="Grigoriev I."/>
        </authorList>
    </citation>
    <scope>NUCLEOTIDE SEQUENCE</scope>
    <source>
        <strain evidence="2">CBS 109.77</strain>
    </source>
</reference>
<evidence type="ECO:0000313" key="2">
    <source>
        <dbReference type="EMBL" id="KAF2798298.1"/>
    </source>
</evidence>
<protein>
    <submittedName>
        <fullName evidence="2">Uncharacterized protein</fullName>
    </submittedName>
</protein>
<dbReference type="Proteomes" id="UP000799757">
    <property type="component" value="Unassembled WGS sequence"/>
</dbReference>
<gene>
    <name evidence="2" type="ORF">K505DRAFT_357661</name>
</gene>
<accession>A0A6A6XQ37</accession>
<sequence>MVQGPKRITAAEMIDLYESDNVVEPLLAPATDRRTVLEATMRIGEYFINHKTMADVDPVVFVAERSFLADAELNIIEPLRSRGHPAAAGVGILRDQTAIMQGMVHVCEYLLTHPDTANEKVVVEVEKCLVKVVTGVVGYLDGHPAAGRLAVSEEASEFCKRQRNRAEGRYRRANGIGSEGRDRDDKEEDEDEYESEGSSDMDMEED</sequence>
<dbReference type="EMBL" id="MU001787">
    <property type="protein sequence ID" value="KAF2798298.1"/>
    <property type="molecule type" value="Genomic_DNA"/>
</dbReference>
<evidence type="ECO:0000256" key="1">
    <source>
        <dbReference type="SAM" id="MobiDB-lite"/>
    </source>
</evidence>
<evidence type="ECO:0000313" key="3">
    <source>
        <dbReference type="Proteomes" id="UP000799757"/>
    </source>
</evidence>
<dbReference type="AlphaFoldDB" id="A0A6A6XQ37"/>
<feature type="compositionally biased region" description="Acidic residues" evidence="1">
    <location>
        <begin position="185"/>
        <end position="206"/>
    </location>
</feature>
<keyword evidence="3" id="KW-1185">Reference proteome</keyword>
<feature type="region of interest" description="Disordered" evidence="1">
    <location>
        <begin position="162"/>
        <end position="206"/>
    </location>
</feature>